<dbReference type="EMBL" id="JABVCQ010000001">
    <property type="protein sequence ID" value="MBB1124668.1"/>
    <property type="molecule type" value="Genomic_DNA"/>
</dbReference>
<keyword evidence="4" id="KW-1185">Reference proteome</keyword>
<organism evidence="3 4">
    <name type="scientific">Thiospirillum jenense</name>
    <dbReference type="NCBI Taxonomy" id="1653858"/>
    <lineage>
        <taxon>Bacteria</taxon>
        <taxon>Pseudomonadati</taxon>
        <taxon>Pseudomonadota</taxon>
        <taxon>Gammaproteobacteria</taxon>
        <taxon>Chromatiales</taxon>
        <taxon>Chromatiaceae</taxon>
        <taxon>Thiospirillum</taxon>
    </lineage>
</organism>
<protein>
    <submittedName>
        <fullName evidence="3">DUF1566 domain-containing protein</fullName>
    </submittedName>
</protein>
<evidence type="ECO:0000256" key="1">
    <source>
        <dbReference type="SAM" id="SignalP"/>
    </source>
</evidence>
<proteinExistence type="predicted"/>
<dbReference type="Proteomes" id="UP000548632">
    <property type="component" value="Unassembled WGS sequence"/>
</dbReference>
<reference evidence="3 4" key="1">
    <citation type="journal article" date="2020" name="Arch. Microbiol.">
        <title>The genome sequence of the giant phototrophic gammaproteobacterium Thiospirillum jenense gives insight into its physiological properties and phylogenetic relationships.</title>
        <authorList>
            <person name="Imhoff J.F."/>
            <person name="Meyer T.E."/>
            <person name="Kyndt J.A."/>
        </authorList>
    </citation>
    <scope>NUCLEOTIDE SEQUENCE [LARGE SCALE GENOMIC DNA]</scope>
    <source>
        <strain evidence="3 4">DSM 216</strain>
    </source>
</reference>
<accession>A0A839HBI0</accession>
<feature type="signal peptide" evidence="1">
    <location>
        <begin position="1"/>
        <end position="19"/>
    </location>
</feature>
<dbReference type="RefSeq" id="WP_182581774.1">
    <property type="nucleotide sequence ID" value="NZ_JABVCQ010000001.1"/>
</dbReference>
<dbReference type="Pfam" id="PF07603">
    <property type="entry name" value="Lcl_C"/>
    <property type="match status" value="1"/>
</dbReference>
<dbReference type="AlphaFoldDB" id="A0A839HBI0"/>
<dbReference type="PANTHER" id="PTHR35812">
    <property type="entry name" value="LIPOPROTEIN"/>
    <property type="match status" value="1"/>
</dbReference>
<dbReference type="PANTHER" id="PTHR35812:SF1">
    <property type="entry name" value="LIPOPROTEIN"/>
    <property type="match status" value="1"/>
</dbReference>
<dbReference type="InterPro" id="IPR011460">
    <property type="entry name" value="Lcl_C"/>
</dbReference>
<sequence length="242" mass="26606">MYSYRLGIAALTVIMPLHAVQLNDTGIQFCGGAASGNNTACLTSDPSGQDAQYGRDSQSATNASTDGYAGFSFTRVSTSCVYDMVTGLTWEVKTDSNDNSFLRDKDHTYTWYTIQDGIAIGAVGDSTTCNNTLGSVTAVPCNTKNYIDKVNSTALCDYTDWRLPTRQELESIMNLGTANPTIDINYFPNTVDADNQYSKYYWSNSRHANGTDAWKIDFAYGNVYSHSYDGAYAVRLVRGTWQ</sequence>
<evidence type="ECO:0000313" key="3">
    <source>
        <dbReference type="EMBL" id="MBB1124668.1"/>
    </source>
</evidence>
<keyword evidence="1" id="KW-0732">Signal</keyword>
<name>A0A839HBI0_9GAMM</name>
<feature type="chain" id="PRO_5033003756" evidence="1">
    <location>
        <begin position="20"/>
        <end position="242"/>
    </location>
</feature>
<comment type="caution">
    <text evidence="3">The sequence shown here is derived from an EMBL/GenBank/DDBJ whole genome shotgun (WGS) entry which is preliminary data.</text>
</comment>
<gene>
    <name evidence="3" type="ORF">HUK38_00295</name>
</gene>
<evidence type="ECO:0000313" key="4">
    <source>
        <dbReference type="Proteomes" id="UP000548632"/>
    </source>
</evidence>
<evidence type="ECO:0000259" key="2">
    <source>
        <dbReference type="Pfam" id="PF07603"/>
    </source>
</evidence>
<feature type="domain" description="Lcl C-terminal" evidence="2">
    <location>
        <begin position="80"/>
        <end position="238"/>
    </location>
</feature>